<organism evidence="5 6">
    <name type="scientific">Anaeramoeba flamelloides</name>
    <dbReference type="NCBI Taxonomy" id="1746091"/>
    <lineage>
        <taxon>Eukaryota</taxon>
        <taxon>Metamonada</taxon>
        <taxon>Anaeramoebidae</taxon>
        <taxon>Anaeramoeba</taxon>
    </lineage>
</organism>
<dbReference type="EMBL" id="JANTQA010000015">
    <property type="protein sequence ID" value="KAJ3448724.1"/>
    <property type="molecule type" value="Genomic_DNA"/>
</dbReference>
<feature type="region of interest" description="Disordered" evidence="3">
    <location>
        <begin position="173"/>
        <end position="194"/>
    </location>
</feature>
<name>A0AAV8A3D5_9EUKA</name>
<evidence type="ECO:0000313" key="6">
    <source>
        <dbReference type="Proteomes" id="UP001146793"/>
    </source>
</evidence>
<dbReference type="InterPro" id="IPR001452">
    <property type="entry name" value="SH3_domain"/>
</dbReference>
<feature type="compositionally biased region" description="Low complexity" evidence="3">
    <location>
        <begin position="181"/>
        <end position="192"/>
    </location>
</feature>
<keyword evidence="1 2" id="KW-0728">SH3 domain</keyword>
<sequence>MNDNYSKLQNVLSGISELRELHKETNKQHVALKKMKETYLKTKIEYKGELDTEIDALGKQVLHLKQRRALLTELQQRLSAIAHVSREFPGRGPGQVPVAAGDRLWVLVSDQEGWTTGKLIGTRRSRKGKVPTNYLTIEVQPPIPENEWNSKWGEAESHLKQFQQLQESFKKTSESSIKQISTGNTTTNSSDSLLKPFRNKMRSESSLIKEQENVLESPISAVVCFDWKSRQLDQLSVKANERVMLVAVRNDEWGKVVNSTKKQGFIPLNWIIKTKTFTGTVNSDLMPKRVIRPKPKDLSVYFPEWMKMPATNNDDLKKENKWLRGEVIRLRELVEKMENTSKDEIKKN</sequence>
<dbReference type="InterPro" id="IPR036028">
    <property type="entry name" value="SH3-like_dom_sf"/>
</dbReference>
<proteinExistence type="predicted"/>
<feature type="domain" description="SH3" evidence="4">
    <location>
        <begin position="216"/>
        <end position="276"/>
    </location>
</feature>
<evidence type="ECO:0000256" key="2">
    <source>
        <dbReference type="PROSITE-ProRule" id="PRU00192"/>
    </source>
</evidence>
<dbReference type="Gene3D" id="2.30.30.40">
    <property type="entry name" value="SH3 Domains"/>
    <property type="match status" value="2"/>
</dbReference>
<evidence type="ECO:0000256" key="3">
    <source>
        <dbReference type="SAM" id="MobiDB-lite"/>
    </source>
</evidence>
<dbReference type="SMART" id="SM00326">
    <property type="entry name" value="SH3"/>
    <property type="match status" value="2"/>
</dbReference>
<gene>
    <name evidence="5" type="ORF">M0812_01207</name>
</gene>
<dbReference type="CDD" id="cd00174">
    <property type="entry name" value="SH3"/>
    <property type="match status" value="1"/>
</dbReference>
<dbReference type="PROSITE" id="PS50002">
    <property type="entry name" value="SH3"/>
    <property type="match status" value="2"/>
</dbReference>
<reference evidence="5" key="1">
    <citation type="submission" date="2022-08" db="EMBL/GenBank/DDBJ databases">
        <title>Novel sulphate-reducing endosymbionts in the free-living metamonad Anaeramoeba.</title>
        <authorList>
            <person name="Jerlstrom-Hultqvist J."/>
            <person name="Cepicka I."/>
            <person name="Gallot-Lavallee L."/>
            <person name="Salas-Leiva D."/>
            <person name="Curtis B.A."/>
            <person name="Zahonova K."/>
            <person name="Pipaliya S."/>
            <person name="Dacks J."/>
            <person name="Roger A.J."/>
        </authorList>
    </citation>
    <scope>NUCLEOTIDE SEQUENCE</scope>
    <source>
        <strain evidence="5">Busselton2</strain>
    </source>
</reference>
<dbReference type="Pfam" id="PF00018">
    <property type="entry name" value="SH3_1"/>
    <property type="match status" value="1"/>
</dbReference>
<protein>
    <submittedName>
        <fullName evidence="5">Nephrocystin-1</fullName>
    </submittedName>
</protein>
<evidence type="ECO:0000256" key="1">
    <source>
        <dbReference type="ARBA" id="ARBA00022443"/>
    </source>
</evidence>
<feature type="domain" description="SH3" evidence="4">
    <location>
        <begin position="75"/>
        <end position="140"/>
    </location>
</feature>
<evidence type="ECO:0000313" key="5">
    <source>
        <dbReference type="EMBL" id="KAJ3448724.1"/>
    </source>
</evidence>
<comment type="caution">
    <text evidence="5">The sequence shown here is derived from an EMBL/GenBank/DDBJ whole genome shotgun (WGS) entry which is preliminary data.</text>
</comment>
<accession>A0AAV8A3D5</accession>
<dbReference type="AlphaFoldDB" id="A0AAV8A3D5"/>
<evidence type="ECO:0000259" key="4">
    <source>
        <dbReference type="PROSITE" id="PS50002"/>
    </source>
</evidence>
<dbReference type="Proteomes" id="UP001146793">
    <property type="component" value="Unassembled WGS sequence"/>
</dbReference>
<dbReference type="SUPFAM" id="SSF50044">
    <property type="entry name" value="SH3-domain"/>
    <property type="match status" value="2"/>
</dbReference>